<organism evidence="1 2">
    <name type="scientific">Equus asinus</name>
    <name type="common">Donkey</name>
    <name type="synonym">Equus africanus asinus</name>
    <dbReference type="NCBI Taxonomy" id="9793"/>
    <lineage>
        <taxon>Eukaryota</taxon>
        <taxon>Metazoa</taxon>
        <taxon>Chordata</taxon>
        <taxon>Craniata</taxon>
        <taxon>Vertebrata</taxon>
        <taxon>Euteleostomi</taxon>
        <taxon>Mammalia</taxon>
        <taxon>Eutheria</taxon>
        <taxon>Laurasiatheria</taxon>
        <taxon>Perissodactyla</taxon>
        <taxon>Equidae</taxon>
        <taxon>Equus</taxon>
    </lineage>
</organism>
<keyword evidence="2" id="KW-1185">Reference proteome</keyword>
<dbReference type="GeneTree" id="ENSGT01150000286916"/>
<sequence>MNKHFSKEDIQMANRPMKRCSPSIIISEMQIKITMRYHLTPVRIAIINKTKNGRCWRGRGEKGALIHSWWECKLVQLLWKTVWRVLKKLKIEIPYYPAIPLLGIYPKNLKSTIQRDLCTPVFIEALFTTAKMRKQPKCPSTDEWIKKVQCIYATVIKKDKIISFSTT</sequence>
<reference evidence="1 2" key="1">
    <citation type="journal article" date="2020" name="Nat. Commun.">
        <title>Donkey genomes provide new insights into domestication and selection for coat color.</title>
        <authorList>
            <person name="Wang"/>
            <person name="C."/>
            <person name="Li"/>
            <person name="H."/>
            <person name="Guo"/>
            <person name="Y."/>
            <person name="Huang"/>
            <person name="J."/>
            <person name="Sun"/>
            <person name="Y."/>
            <person name="Min"/>
            <person name="J."/>
            <person name="Wang"/>
            <person name="J."/>
            <person name="Fang"/>
            <person name="X."/>
            <person name="Zhao"/>
            <person name="Z."/>
            <person name="Wang"/>
            <person name="S."/>
            <person name="Zhang"/>
            <person name="Y."/>
            <person name="Liu"/>
            <person name="Q."/>
            <person name="Jiang"/>
            <person name="Q."/>
            <person name="Wang"/>
            <person name="X."/>
            <person name="Guo"/>
            <person name="Y."/>
            <person name="Yang"/>
            <person name="C."/>
            <person name="Wang"/>
            <person name="Y."/>
            <person name="Tian"/>
            <person name="F."/>
            <person name="Zhuang"/>
            <person name="G."/>
            <person name="Fan"/>
            <person name="Y."/>
            <person name="Gao"/>
            <person name="Q."/>
            <person name="Li"/>
            <person name="Y."/>
            <person name="Ju"/>
            <person name="Z."/>
            <person name="Li"/>
            <person name="J."/>
            <person name="Li"/>
            <person name="R."/>
            <person name="Hou"/>
            <person name="M."/>
            <person name="Yang"/>
            <person name="G."/>
            <person name="Liu"/>
            <person name="G."/>
            <person name="Liu"/>
            <person name="W."/>
            <person name="Guo"/>
            <person name="J."/>
            <person name="Pan"/>
            <person name="S."/>
            <person name="Fan"/>
            <person name="G."/>
            <person name="Zhang"/>
            <person name="W."/>
            <person name="Zhang"/>
            <person name="R."/>
            <person name="Yu"/>
            <person name="J."/>
            <person name="Zhang"/>
            <person name="X."/>
            <person name="Yin"/>
            <person name="Q."/>
            <person name="Ji"/>
            <person name="C."/>
            <person name="Jin"/>
            <person name="Y."/>
            <person name="Yue"/>
            <person name="G."/>
            <person name="Liu"/>
            <person name="M."/>
            <person name="Xu"/>
            <person name="J."/>
            <person name="Liu"/>
            <person name="S."/>
            <person name="Jordana"/>
            <person name="J."/>
            <person name="Noce"/>
            <person name="A."/>
            <person name="Amills"/>
            <person name="M."/>
            <person name="Wu"/>
            <person name="D.D."/>
            <person name="Li"/>
            <person name="S."/>
            <person name="Zhou"/>
            <person name="X. and Zhong"/>
            <person name="J."/>
        </authorList>
    </citation>
    <scope>NUCLEOTIDE SEQUENCE [LARGE SCALE GENOMIC DNA]</scope>
</reference>
<proteinExistence type="predicted"/>
<dbReference type="Proteomes" id="UP000694387">
    <property type="component" value="Chromosome 16"/>
</dbReference>
<reference evidence="1" key="3">
    <citation type="submission" date="2025-09" db="UniProtKB">
        <authorList>
            <consortium name="Ensembl"/>
        </authorList>
    </citation>
    <scope>IDENTIFICATION</scope>
</reference>
<dbReference type="AlphaFoldDB" id="A0A9L0IUB0"/>
<evidence type="ECO:0000313" key="1">
    <source>
        <dbReference type="Ensembl" id="ENSEASP00005043698.1"/>
    </source>
</evidence>
<protein>
    <submittedName>
        <fullName evidence="1">Uncharacterized protein</fullName>
    </submittedName>
</protein>
<accession>A0A9L0IUB0</accession>
<evidence type="ECO:0000313" key="2">
    <source>
        <dbReference type="Proteomes" id="UP000694387"/>
    </source>
</evidence>
<dbReference type="Ensembl" id="ENSEAST00005073734.1">
    <property type="protein sequence ID" value="ENSEASP00005043698.1"/>
    <property type="gene ID" value="ENSEASG00005025472.1"/>
</dbReference>
<reference evidence="1" key="2">
    <citation type="submission" date="2025-08" db="UniProtKB">
        <authorList>
            <consortium name="Ensembl"/>
        </authorList>
    </citation>
    <scope>IDENTIFICATION</scope>
</reference>
<name>A0A9L0IUB0_EQUAS</name>